<gene>
    <name evidence="6" type="ORF">D9O36_12725</name>
</gene>
<evidence type="ECO:0000313" key="7">
    <source>
        <dbReference type="Proteomes" id="UP000540519"/>
    </source>
</evidence>
<protein>
    <submittedName>
        <fullName evidence="6">Bile acid:sodium symporter family protein</fullName>
    </submittedName>
</protein>
<evidence type="ECO:0000313" key="6">
    <source>
        <dbReference type="EMBL" id="MUH36710.1"/>
    </source>
</evidence>
<dbReference type="Gene3D" id="1.20.1530.20">
    <property type="match status" value="1"/>
</dbReference>
<evidence type="ECO:0000256" key="5">
    <source>
        <dbReference type="SAM" id="Phobius"/>
    </source>
</evidence>
<feature type="transmembrane region" description="Helical" evidence="5">
    <location>
        <begin position="20"/>
        <end position="38"/>
    </location>
</feature>
<evidence type="ECO:0000256" key="1">
    <source>
        <dbReference type="ARBA" id="ARBA00004141"/>
    </source>
</evidence>
<sequence>MTENLLDNVSLNFDAQAQWVLNISLALVMFGIALEISISDFKGLFQNPKPIFTGLFCQFILLPLLTFVLVLLIEPIASIALGMIMVAACPGGNVSNFISHLGGGNTALSVSLTAAATLLAVVFTPLNLQFWGSLYPPTHEILKDVALSPWQMVQLVSLLLGLPLALGIWVNHLWPTLAKKMGKVLKVLSLVFFILLVFLALYNNRIIFYDYIMYVFWIVVLHNMLAFITGFSFAKLMGLSKRNIRSITIETGIQNSGLGLLLIFSFFDGLGGMALLAAFWGIWHLVSGLLLAAFWSNKSIKTETLT</sequence>
<dbReference type="InterPro" id="IPR038770">
    <property type="entry name" value="Na+/solute_symporter_sf"/>
</dbReference>
<accession>A0A7X3D2K1</accession>
<evidence type="ECO:0000256" key="2">
    <source>
        <dbReference type="ARBA" id="ARBA00022692"/>
    </source>
</evidence>
<dbReference type="Proteomes" id="UP000540519">
    <property type="component" value="Unassembled WGS sequence"/>
</dbReference>
<dbReference type="AlphaFoldDB" id="A0A7X3D2K1"/>
<name>A0A7X3D2K1_9FLAO</name>
<evidence type="ECO:0000256" key="4">
    <source>
        <dbReference type="ARBA" id="ARBA00023136"/>
    </source>
</evidence>
<dbReference type="GO" id="GO:0016020">
    <property type="term" value="C:membrane"/>
    <property type="evidence" value="ECO:0007669"/>
    <property type="project" value="UniProtKB-SubCell"/>
</dbReference>
<dbReference type="Pfam" id="PF01758">
    <property type="entry name" value="SBF"/>
    <property type="match status" value="1"/>
</dbReference>
<organism evidence="6 7">
    <name type="scientific">Zobellia amurskyensis</name>
    <dbReference type="NCBI Taxonomy" id="248905"/>
    <lineage>
        <taxon>Bacteria</taxon>
        <taxon>Pseudomonadati</taxon>
        <taxon>Bacteroidota</taxon>
        <taxon>Flavobacteriia</taxon>
        <taxon>Flavobacteriales</taxon>
        <taxon>Flavobacteriaceae</taxon>
        <taxon>Zobellia</taxon>
    </lineage>
</organism>
<feature type="transmembrane region" description="Helical" evidence="5">
    <location>
        <begin position="214"/>
        <end position="234"/>
    </location>
</feature>
<feature type="transmembrane region" description="Helical" evidence="5">
    <location>
        <begin position="184"/>
        <end position="202"/>
    </location>
</feature>
<comment type="caution">
    <text evidence="6">The sequence shown here is derived from an EMBL/GenBank/DDBJ whole genome shotgun (WGS) entry which is preliminary data.</text>
</comment>
<dbReference type="OrthoDB" id="9806785at2"/>
<dbReference type="PANTHER" id="PTHR10361">
    <property type="entry name" value="SODIUM-BILE ACID COTRANSPORTER"/>
    <property type="match status" value="1"/>
</dbReference>
<feature type="transmembrane region" description="Helical" evidence="5">
    <location>
        <begin position="110"/>
        <end position="132"/>
    </location>
</feature>
<reference evidence="6 7" key="1">
    <citation type="journal article" date="2019" name="Mar. Drugs">
        <title>Comparative Genomics and CAZyme Genome Repertoires of Marine Zobellia amurskyensis KMM 3526(T) and Zobellia laminariae KMM 3676(T).</title>
        <authorList>
            <person name="Chernysheva N."/>
            <person name="Bystritskaya E."/>
            <person name="Stenkova A."/>
            <person name="Golovkin I."/>
            <person name="Nedashkovskaya O."/>
            <person name="Isaeva M."/>
        </authorList>
    </citation>
    <scope>NUCLEOTIDE SEQUENCE [LARGE SCALE GENOMIC DNA]</scope>
    <source>
        <strain evidence="6 7">KMM 3526</strain>
    </source>
</reference>
<dbReference type="PANTHER" id="PTHR10361:SF28">
    <property type="entry name" value="P3 PROTEIN-RELATED"/>
    <property type="match status" value="1"/>
</dbReference>
<dbReference type="InterPro" id="IPR004710">
    <property type="entry name" value="Bilac:Na_transpt"/>
</dbReference>
<keyword evidence="7" id="KW-1185">Reference proteome</keyword>
<dbReference type="RefSeq" id="WP_155600192.1">
    <property type="nucleotide sequence ID" value="NZ_RCNR01000023.1"/>
</dbReference>
<feature type="transmembrane region" description="Helical" evidence="5">
    <location>
        <begin position="79"/>
        <end position="98"/>
    </location>
</feature>
<keyword evidence="4 5" id="KW-0472">Membrane</keyword>
<keyword evidence="2 5" id="KW-0812">Transmembrane</keyword>
<proteinExistence type="predicted"/>
<evidence type="ECO:0000256" key="3">
    <source>
        <dbReference type="ARBA" id="ARBA00022989"/>
    </source>
</evidence>
<feature type="transmembrane region" description="Helical" evidence="5">
    <location>
        <begin position="152"/>
        <end position="172"/>
    </location>
</feature>
<feature type="transmembrane region" description="Helical" evidence="5">
    <location>
        <begin position="50"/>
        <end position="73"/>
    </location>
</feature>
<dbReference type="InterPro" id="IPR002657">
    <property type="entry name" value="BilAc:Na_symport/Acr3"/>
</dbReference>
<comment type="subcellular location">
    <subcellularLocation>
        <location evidence="1">Membrane</location>
        <topology evidence="1">Multi-pass membrane protein</topology>
    </subcellularLocation>
</comment>
<keyword evidence="3 5" id="KW-1133">Transmembrane helix</keyword>
<dbReference type="EMBL" id="RCNR01000023">
    <property type="protein sequence ID" value="MUH36710.1"/>
    <property type="molecule type" value="Genomic_DNA"/>
</dbReference>